<protein>
    <submittedName>
        <fullName evidence="2">Uncharacterized protein</fullName>
    </submittedName>
</protein>
<evidence type="ECO:0000313" key="3">
    <source>
        <dbReference type="Proteomes" id="UP000533905"/>
    </source>
</evidence>
<feature type="compositionally biased region" description="Low complexity" evidence="1">
    <location>
        <begin position="164"/>
        <end position="174"/>
    </location>
</feature>
<organism evidence="2 3">
    <name type="scientific">Telluria aromaticivorans</name>
    <dbReference type="NCBI Taxonomy" id="2725995"/>
    <lineage>
        <taxon>Bacteria</taxon>
        <taxon>Pseudomonadati</taxon>
        <taxon>Pseudomonadota</taxon>
        <taxon>Betaproteobacteria</taxon>
        <taxon>Burkholderiales</taxon>
        <taxon>Oxalobacteraceae</taxon>
        <taxon>Telluria group</taxon>
        <taxon>Telluria</taxon>
    </lineage>
</organism>
<keyword evidence="3" id="KW-1185">Reference proteome</keyword>
<feature type="region of interest" description="Disordered" evidence="1">
    <location>
        <begin position="153"/>
        <end position="187"/>
    </location>
</feature>
<accession>A0A7Y2JXB7</accession>
<proteinExistence type="predicted"/>
<evidence type="ECO:0000313" key="2">
    <source>
        <dbReference type="EMBL" id="NNG22756.1"/>
    </source>
</evidence>
<evidence type="ECO:0000256" key="1">
    <source>
        <dbReference type="SAM" id="MobiDB-lite"/>
    </source>
</evidence>
<name>A0A7Y2JXB7_9BURK</name>
<reference evidence="2 3" key="1">
    <citation type="submission" date="2020-04" db="EMBL/GenBank/DDBJ databases">
        <title>Massilia sp. nov., a cold adapted bacteria isolated from Arctic soil.</title>
        <authorList>
            <person name="Son J."/>
            <person name="Ka J.-O."/>
        </authorList>
    </citation>
    <scope>NUCLEOTIDE SEQUENCE [LARGE SCALE GENOMIC DNA]</scope>
    <source>
        <strain evidence="2 3">ML15P13</strain>
    </source>
</reference>
<gene>
    <name evidence="2" type="ORF">HGB41_07035</name>
</gene>
<comment type="caution">
    <text evidence="2">The sequence shown here is derived from an EMBL/GenBank/DDBJ whole genome shotgun (WGS) entry which is preliminary data.</text>
</comment>
<dbReference type="RefSeq" id="WP_171082586.1">
    <property type="nucleotide sequence ID" value="NZ_JABAIV010000002.1"/>
</dbReference>
<dbReference type="Proteomes" id="UP000533905">
    <property type="component" value="Unassembled WGS sequence"/>
</dbReference>
<sequence length="187" mass="19697">MNRTDTQYTGHGSEEATVTPAAQPCWLLKTAKAPKLGKHAEGGIAYQIATGSDRQEPMIQIAGNDGGGYFSKEAICFSRVVACLVQHPKGEPFPSKLFQGAFAGRSSNNAGFLAAILRAEGLLAAAPETEGRHLISGDWMAWKAALLAEPGQAINTPPVAQPDSSPESEIAASATEEEKAPPRRGKK</sequence>
<dbReference type="AlphaFoldDB" id="A0A7Y2JXB7"/>
<dbReference type="EMBL" id="JABAIV010000002">
    <property type="protein sequence ID" value="NNG22756.1"/>
    <property type="molecule type" value="Genomic_DNA"/>
</dbReference>